<organism evidence="2">
    <name type="scientific">uncultured Thermomicrobiales bacterium</name>
    <dbReference type="NCBI Taxonomy" id="1645740"/>
    <lineage>
        <taxon>Bacteria</taxon>
        <taxon>Pseudomonadati</taxon>
        <taxon>Thermomicrobiota</taxon>
        <taxon>Thermomicrobia</taxon>
        <taxon>Thermomicrobiales</taxon>
        <taxon>environmental samples</taxon>
    </lineage>
</organism>
<dbReference type="GO" id="GO:0008675">
    <property type="term" value="F:2-dehydro-3-deoxy-phosphogluconate aldolase activity"/>
    <property type="evidence" value="ECO:0007669"/>
    <property type="project" value="UniProtKB-EC"/>
</dbReference>
<feature type="region of interest" description="Disordered" evidence="1">
    <location>
        <begin position="1"/>
        <end position="93"/>
    </location>
</feature>
<dbReference type="GO" id="GO:0008700">
    <property type="term" value="F:(R,S)-4-hydroxy-2-oxoglutarate aldolase activity"/>
    <property type="evidence" value="ECO:0007669"/>
    <property type="project" value="UniProtKB-EC"/>
</dbReference>
<feature type="compositionally biased region" description="Basic residues" evidence="1">
    <location>
        <begin position="55"/>
        <end position="70"/>
    </location>
</feature>
<feature type="compositionally biased region" description="Basic residues" evidence="1">
    <location>
        <begin position="24"/>
        <end position="44"/>
    </location>
</feature>
<feature type="compositionally biased region" description="Basic and acidic residues" evidence="1">
    <location>
        <begin position="175"/>
        <end position="185"/>
    </location>
</feature>
<dbReference type="EMBL" id="CADCWG010000289">
    <property type="protein sequence ID" value="CAA9574088.1"/>
    <property type="molecule type" value="Genomic_DNA"/>
</dbReference>
<evidence type="ECO:0000256" key="1">
    <source>
        <dbReference type="SAM" id="MobiDB-lite"/>
    </source>
</evidence>
<protein>
    <submittedName>
        <fullName evidence="2">4-hydroxy-2-oxoglutarate aldolase @ 2-dehydro-3-deoxyphosphogluconate aldolase</fullName>
        <ecNumber evidence="2">4.1.2.14</ecNumber>
        <ecNumber evidence="2">4.1.3.16</ecNumber>
    </submittedName>
</protein>
<accession>A0A6J4VAM7</accession>
<name>A0A6J4VAM7_9BACT</name>
<feature type="non-terminal residue" evidence="2">
    <location>
        <position position="217"/>
    </location>
</feature>
<feature type="compositionally biased region" description="Basic and acidic residues" evidence="1">
    <location>
        <begin position="114"/>
        <end position="127"/>
    </location>
</feature>
<gene>
    <name evidence="2" type="ORF">AVDCRST_MAG49-3953</name>
</gene>
<feature type="region of interest" description="Disordered" evidence="1">
    <location>
        <begin position="114"/>
        <end position="217"/>
    </location>
</feature>
<proteinExistence type="predicted"/>
<dbReference type="EC" id="4.1.2.14" evidence="2"/>
<reference evidence="2" key="1">
    <citation type="submission" date="2020-02" db="EMBL/GenBank/DDBJ databases">
        <authorList>
            <person name="Meier V. D."/>
        </authorList>
    </citation>
    <scope>NUCLEOTIDE SEQUENCE</scope>
    <source>
        <strain evidence="2">AVDCRST_MAG49</strain>
    </source>
</reference>
<feature type="compositionally biased region" description="Basic residues" evidence="1">
    <location>
        <begin position="208"/>
        <end position="217"/>
    </location>
</feature>
<feature type="compositionally biased region" description="Basic residues" evidence="1">
    <location>
        <begin position="158"/>
        <end position="174"/>
    </location>
</feature>
<dbReference type="AlphaFoldDB" id="A0A6J4VAM7"/>
<feature type="non-terminal residue" evidence="2">
    <location>
        <position position="1"/>
    </location>
</feature>
<dbReference type="EC" id="4.1.3.16" evidence="2"/>
<keyword evidence="2" id="KW-0456">Lyase</keyword>
<sequence>GGGRDDRARRCRRGGAVGRPLYRGGHRPGARRGRCPSRRVHLHQPPRGAGDHRREGRRWRRRVHRRRQRARRGDGQGRDPRRRGVRRYPDVQGVDRRALQPVWRADRVRCLHADRDPDRLGGRRDLHQGPPGEPRRPQVLQGRAWADAPGEADPVWRSHLRQRRGVHPLRGGRRRAGEQPGGREVRSRRRLRDAHRPGQHPPSDRLGGTRRSRAGEL</sequence>
<evidence type="ECO:0000313" key="2">
    <source>
        <dbReference type="EMBL" id="CAA9574088.1"/>
    </source>
</evidence>